<dbReference type="NCBIfam" id="TIGR01780">
    <property type="entry name" value="SSADH"/>
    <property type="match status" value="1"/>
</dbReference>
<evidence type="ECO:0000256" key="4">
    <source>
        <dbReference type="RuleBase" id="RU003345"/>
    </source>
</evidence>
<dbReference type="EMBL" id="QLTR01000002">
    <property type="protein sequence ID" value="RAS69238.1"/>
    <property type="molecule type" value="Genomic_DNA"/>
</dbReference>
<dbReference type="PANTHER" id="PTHR43353">
    <property type="entry name" value="SUCCINATE-SEMIALDEHYDE DEHYDROGENASE, MITOCHONDRIAL"/>
    <property type="match status" value="1"/>
</dbReference>
<evidence type="ECO:0000313" key="6">
    <source>
        <dbReference type="EMBL" id="RAS69238.1"/>
    </source>
</evidence>
<dbReference type="InterPro" id="IPR016162">
    <property type="entry name" value="Ald_DH_N"/>
</dbReference>
<dbReference type="InterPro" id="IPR050740">
    <property type="entry name" value="Aldehyde_DH_Superfamily"/>
</dbReference>
<dbReference type="FunFam" id="3.40.309.10:FF:000004">
    <property type="entry name" value="Succinate-semialdehyde dehydrogenase I"/>
    <property type="match status" value="1"/>
</dbReference>
<dbReference type="CDD" id="cd07103">
    <property type="entry name" value="ALDH_F5_SSADH_GabD"/>
    <property type="match status" value="1"/>
</dbReference>
<protein>
    <submittedName>
        <fullName evidence="6">Succinate semialdehyde dehydrogenase</fullName>
    </submittedName>
</protein>
<dbReference type="Gene3D" id="3.40.605.10">
    <property type="entry name" value="Aldehyde Dehydrogenase, Chain A, domain 1"/>
    <property type="match status" value="1"/>
</dbReference>
<dbReference type="InterPro" id="IPR016161">
    <property type="entry name" value="Ald_DH/histidinol_DH"/>
</dbReference>
<comment type="similarity">
    <text evidence="1 4">Belongs to the aldehyde dehydrogenase family.</text>
</comment>
<feature type="active site" evidence="3">
    <location>
        <position position="260"/>
    </location>
</feature>
<dbReference type="SUPFAM" id="SSF53720">
    <property type="entry name" value="ALDH-like"/>
    <property type="match status" value="1"/>
</dbReference>
<sequence length="486" mass="53040">MHTTDYKRDTNMDQIINKSLLNATCPESDEAIAVINPATDKVLAYIPSVDTQTIHSLIQASKQAQILWQQKTAAERSVILKRWYDLMVQNADDLARIMTLEQGKPLAEAKGEVMYGASFIQWFAEEGKRVYGETIPSPTGDKRLMTIKQPIGIAAAITPWNFPIAMITRKAAPALAAGCSFIVKPANQTPLSAYATAELAYQAGLPKDLLVIVNNHSSVAVGEILCTHEDIKKLSFTGSTEVGRNLINQCADTIKRTSMELGGNAPFIVFDDANVEQAVKGAIASKFRNAGQTCVCANRFYVQDGIYDQFVEKFTAAVAELKMGNGLEPGVNIGPLVDIKAKKSVLGYIDNAVKQGAKIVLGGKAEQGLFVQPTILTEVTQDMDITQTELFGPIAPIIRFYDDQELVEKANDTIYGLASYFYTENIKRAFNIAEKLEYGMVGINEGLISNEVAPFGGVKQSGFGREGAKQGIDEYLNIKYLCFGGF</sequence>
<dbReference type="GO" id="GO:0009450">
    <property type="term" value="P:gamma-aminobutyric acid catabolic process"/>
    <property type="evidence" value="ECO:0007669"/>
    <property type="project" value="InterPro"/>
</dbReference>
<name>A0A329EG17_VIBDI</name>
<dbReference type="FunFam" id="3.40.605.10:FF:000005">
    <property type="entry name" value="Succinate-semialdehyde dehydrogenase I"/>
    <property type="match status" value="1"/>
</dbReference>
<dbReference type="PROSITE" id="PS00070">
    <property type="entry name" value="ALDEHYDE_DEHYDR_CYS"/>
    <property type="match status" value="1"/>
</dbReference>
<feature type="domain" description="Aldehyde dehydrogenase" evidence="5">
    <location>
        <begin position="28"/>
        <end position="480"/>
    </location>
</feature>
<evidence type="ECO:0000313" key="7">
    <source>
        <dbReference type="Proteomes" id="UP000248729"/>
    </source>
</evidence>
<organism evidence="6 7">
    <name type="scientific">Vibrio diazotrophicus</name>
    <dbReference type="NCBI Taxonomy" id="685"/>
    <lineage>
        <taxon>Bacteria</taxon>
        <taxon>Pseudomonadati</taxon>
        <taxon>Pseudomonadota</taxon>
        <taxon>Gammaproteobacteria</taxon>
        <taxon>Vibrionales</taxon>
        <taxon>Vibrionaceae</taxon>
        <taxon>Vibrio</taxon>
    </lineage>
</organism>
<gene>
    <name evidence="6" type="ORF">DET48_10267</name>
</gene>
<accession>A0A329EG17</accession>
<comment type="caution">
    <text evidence="6">The sequence shown here is derived from an EMBL/GenBank/DDBJ whole genome shotgun (WGS) entry which is preliminary data.</text>
</comment>
<evidence type="ECO:0000256" key="2">
    <source>
        <dbReference type="ARBA" id="ARBA00023002"/>
    </source>
</evidence>
<dbReference type="InterPro" id="IPR010102">
    <property type="entry name" value="Succ_semiAld_DH"/>
</dbReference>
<keyword evidence="2 4" id="KW-0560">Oxidoreductase</keyword>
<dbReference type="InterPro" id="IPR016160">
    <property type="entry name" value="Ald_DH_CS_CYS"/>
</dbReference>
<dbReference type="AlphaFoldDB" id="A0A329EG17"/>
<evidence type="ECO:0000256" key="3">
    <source>
        <dbReference type="PROSITE-ProRule" id="PRU10007"/>
    </source>
</evidence>
<dbReference type="PROSITE" id="PS00687">
    <property type="entry name" value="ALDEHYDE_DEHYDR_GLU"/>
    <property type="match status" value="1"/>
</dbReference>
<dbReference type="InterPro" id="IPR016163">
    <property type="entry name" value="Ald_DH_C"/>
</dbReference>
<evidence type="ECO:0000256" key="1">
    <source>
        <dbReference type="ARBA" id="ARBA00009986"/>
    </source>
</evidence>
<reference evidence="6 7" key="1">
    <citation type="submission" date="2018-06" db="EMBL/GenBank/DDBJ databases">
        <title>Freshwater and sediment microbial communities from various areas in North America, analyzing microbe dynamics in response to fracking.</title>
        <authorList>
            <person name="Lamendella R."/>
        </authorList>
    </citation>
    <scope>NUCLEOTIDE SEQUENCE [LARGE SCALE GENOMIC DNA]</scope>
    <source>
        <strain evidence="6 7">99A</strain>
    </source>
</reference>
<dbReference type="InterPro" id="IPR015590">
    <property type="entry name" value="Aldehyde_DH_dom"/>
</dbReference>
<proteinExistence type="inferred from homology"/>
<dbReference type="Gene3D" id="3.40.309.10">
    <property type="entry name" value="Aldehyde Dehydrogenase, Chain A, domain 2"/>
    <property type="match status" value="1"/>
</dbReference>
<dbReference type="PANTHER" id="PTHR43353:SF5">
    <property type="entry name" value="SUCCINATE-SEMIALDEHYDE DEHYDROGENASE, MITOCHONDRIAL"/>
    <property type="match status" value="1"/>
</dbReference>
<dbReference type="Pfam" id="PF00171">
    <property type="entry name" value="Aldedh"/>
    <property type="match status" value="1"/>
</dbReference>
<dbReference type="GO" id="GO:0004777">
    <property type="term" value="F:succinate-semialdehyde dehydrogenase (NAD+) activity"/>
    <property type="evidence" value="ECO:0007669"/>
    <property type="project" value="TreeGrafter"/>
</dbReference>
<evidence type="ECO:0000259" key="5">
    <source>
        <dbReference type="Pfam" id="PF00171"/>
    </source>
</evidence>
<dbReference type="InterPro" id="IPR029510">
    <property type="entry name" value="Ald_DH_CS_GLU"/>
</dbReference>
<dbReference type="Proteomes" id="UP000248729">
    <property type="component" value="Unassembled WGS sequence"/>
</dbReference>
<dbReference type="FunFam" id="3.40.605.10:FF:000026">
    <property type="entry name" value="Aldehyde dehydrogenase, putative"/>
    <property type="match status" value="1"/>
</dbReference>